<sequence length="1157" mass="131474">MSLSVRGAFRGKGVLLTGCTGFVGKALYEKILRDIPDVGRIFILIRGKADERFWTEIHGSPIMVTLQSRYQGRENALDSFVRSKVVPVRGDVQKADLGLSKSDYKLLCEQVNIVVHCAATVDFRERLDVATMQNVMGTLNIFELSRTFQRLDCFLHVSTAYVNSDRRGTHMETLPPLDCDAEEMVQLILHTNPDELEKATPSIIGNYPNTYTFTKALTEVILAKRKGDIPVAILRPTIVASSNAEPIPGWIDSVSAVAAAVLFGGLGIMHSLVGNTDVVADIVPVDMVVNGILLGVASQIGRRDLTIYHCGTSKLNPIKWLGVVRWASAYWRQHNVEKRIDPTPLRFRMYQSRAVHRGKFFVEKQIPANLYAQYAKWFGSEKQKKNSQMLLKANKNALSVSDAFVHFTTNEYMFDTSNLEERVRQLVPDEKNVFGVDFKLIDWERYMRFLCYGLQRFVLKEEVRPPTEVLKIDLVNEPRRLPGEKSFFKSLFDDANWAFSRKYHQSTGIDSLNTLRTTVETKAMVLKSTKVKEAINYIVRLENITSAEGEKRAEQIFDRMAHTMTLKIVRGLGYFLRKVFRRIYSGIHVEEKGIDRLRQVLGQGPILLVPSHRSYVDFLIISYIMYEYDLPLPHIAAGEDFLGIFFVNWVFRNSGAFFLRRSFKEDVLYSSIFSEYVQRLVADWSPIEFFIEGKRSRTGKSLHPKFGLLNICMEPFIQKKVPDLMIVPISITYEKALEAELYSNELQGEQKVKESFSGLLKARSILNTDFGRINIIPNEPISVKQFIEQNYDGKIDPFTDEVARKRVSTDIGYAVTKALNDGLVITSTAILATILLAYRKGISFDDIVVKVEWMRDDIVRRGSSVAFEGTSKELARDGLALLGNLVSKVRNVHIPSTFNQIGKQNRSALILDYYRNQLIHLYGKDGIFAAVFQVFNENGKLQKEKLLAEAETLTNILWLEFINNPDTPIKQELNEGLNNMIHRGLLSQDNQGNITVGPKSETRLHFVSQMVWPLVDAYWVGSISLLSLQPDLRVQRKIVVERMQWIAEKMFAENNMHHYESSSMETLQNCVDLLTRQGLTTCTPTVIGKKGKSPGTEVEVVELTARYKDTTSEGEGSKRLHEWVERVAMFRKPSNNYATIHGLRNAVVTDFPVLAKL</sequence>
<dbReference type="FunCoup" id="A0A2P6NX00">
    <property type="interactions" value="133"/>
</dbReference>
<dbReference type="AlphaFoldDB" id="A0A2P6NX00"/>
<dbReference type="InterPro" id="IPR022284">
    <property type="entry name" value="GPAT/DHAPAT"/>
</dbReference>
<evidence type="ECO:0000256" key="5">
    <source>
        <dbReference type="ARBA" id="ARBA00023315"/>
    </source>
</evidence>
<dbReference type="Pfam" id="PF07993">
    <property type="entry name" value="NAD_binding_4"/>
    <property type="match status" value="1"/>
</dbReference>
<dbReference type="SMART" id="SM00563">
    <property type="entry name" value="PlsC"/>
    <property type="match status" value="1"/>
</dbReference>
<evidence type="ECO:0000256" key="4">
    <source>
        <dbReference type="ARBA" id="ARBA00023136"/>
    </source>
</evidence>
<dbReference type="PANTHER" id="PTHR12563">
    <property type="entry name" value="GLYCEROL-3-PHOSPHATE ACYLTRANSFERASE"/>
    <property type="match status" value="1"/>
</dbReference>
<dbReference type="SUPFAM" id="SSF51735">
    <property type="entry name" value="NAD(P)-binding Rossmann-fold domains"/>
    <property type="match status" value="1"/>
</dbReference>
<keyword evidence="5" id="KW-0012">Acyltransferase</keyword>
<gene>
    <name evidence="7" type="ORF">PROFUN_03173</name>
</gene>
<dbReference type="Gene3D" id="3.40.50.720">
    <property type="entry name" value="NAD(P)-binding Rossmann-like Domain"/>
    <property type="match status" value="1"/>
</dbReference>
<comment type="caution">
    <text evidence="7">The sequence shown here is derived from an EMBL/GenBank/DDBJ whole genome shotgun (WGS) entry which is preliminary data.</text>
</comment>
<organism evidence="7 8">
    <name type="scientific">Planoprotostelium fungivorum</name>
    <dbReference type="NCBI Taxonomy" id="1890364"/>
    <lineage>
        <taxon>Eukaryota</taxon>
        <taxon>Amoebozoa</taxon>
        <taxon>Evosea</taxon>
        <taxon>Variosea</taxon>
        <taxon>Cavosteliida</taxon>
        <taxon>Cavosteliaceae</taxon>
        <taxon>Planoprotostelium</taxon>
    </lineage>
</organism>
<dbReference type="GO" id="GO:0004366">
    <property type="term" value="F:glycerol-3-phosphate O-acyltransferase activity"/>
    <property type="evidence" value="ECO:0007669"/>
    <property type="project" value="TreeGrafter"/>
</dbReference>
<dbReference type="InParanoid" id="A0A2P6NX00"/>
<dbReference type="GO" id="GO:0012505">
    <property type="term" value="C:endomembrane system"/>
    <property type="evidence" value="ECO:0007669"/>
    <property type="project" value="UniProtKB-SubCell"/>
</dbReference>
<dbReference type="Pfam" id="PF03015">
    <property type="entry name" value="Sterile"/>
    <property type="match status" value="1"/>
</dbReference>
<keyword evidence="4" id="KW-0472">Membrane</keyword>
<dbReference type="InterPro" id="IPR045520">
    <property type="entry name" value="GPAT/DHAPAT_C"/>
</dbReference>
<comment type="similarity">
    <text evidence="2">Belongs to the GPAT/DAPAT family.</text>
</comment>
<dbReference type="Pfam" id="PF01553">
    <property type="entry name" value="Acyltransferase"/>
    <property type="match status" value="1"/>
</dbReference>
<dbReference type="InterPro" id="IPR036291">
    <property type="entry name" value="NAD(P)-bd_dom_sf"/>
</dbReference>
<protein>
    <recommendedName>
        <fullName evidence="6">Phospholipid/glycerol acyltransferase domain-containing protein</fullName>
    </recommendedName>
</protein>
<dbReference type="SUPFAM" id="SSF69593">
    <property type="entry name" value="Glycerol-3-phosphate (1)-acyltransferase"/>
    <property type="match status" value="1"/>
</dbReference>
<proteinExistence type="inferred from homology"/>
<evidence type="ECO:0000259" key="6">
    <source>
        <dbReference type="SMART" id="SM00563"/>
    </source>
</evidence>
<dbReference type="Pfam" id="PF19277">
    <property type="entry name" value="GPAT_C"/>
    <property type="match status" value="1"/>
</dbReference>
<evidence type="ECO:0000313" key="7">
    <source>
        <dbReference type="EMBL" id="PRP88456.1"/>
    </source>
</evidence>
<evidence type="ECO:0000313" key="8">
    <source>
        <dbReference type="Proteomes" id="UP000241769"/>
    </source>
</evidence>
<evidence type="ECO:0000256" key="1">
    <source>
        <dbReference type="ARBA" id="ARBA00004184"/>
    </source>
</evidence>
<dbReference type="PANTHER" id="PTHR12563:SF17">
    <property type="entry name" value="DIHYDROXYACETONE PHOSPHATE ACYLTRANSFERASE"/>
    <property type="match status" value="1"/>
</dbReference>
<dbReference type="STRING" id="1890364.A0A2P6NX00"/>
<comment type="subcellular location">
    <subcellularLocation>
        <location evidence="1">Endomembrane system</location>
        <topology evidence="1">Peripheral membrane protein</topology>
    </subcellularLocation>
</comment>
<keyword evidence="8" id="KW-1185">Reference proteome</keyword>
<dbReference type="InterPro" id="IPR041728">
    <property type="entry name" value="GPAT/DHAPAT_LPLAT"/>
</dbReference>
<dbReference type="CDD" id="cd07993">
    <property type="entry name" value="LPLAT_DHAPAT-like"/>
    <property type="match status" value="1"/>
</dbReference>
<reference evidence="7 8" key="1">
    <citation type="journal article" date="2018" name="Genome Biol. Evol.">
        <title>Multiple Roots of Fruiting Body Formation in Amoebozoa.</title>
        <authorList>
            <person name="Hillmann F."/>
            <person name="Forbes G."/>
            <person name="Novohradska S."/>
            <person name="Ferling I."/>
            <person name="Riege K."/>
            <person name="Groth M."/>
            <person name="Westermann M."/>
            <person name="Marz M."/>
            <person name="Spaller T."/>
            <person name="Winckler T."/>
            <person name="Schaap P."/>
            <person name="Glockner G."/>
        </authorList>
    </citation>
    <scope>NUCLEOTIDE SEQUENCE [LARGE SCALE GENOMIC DNA]</scope>
    <source>
        <strain evidence="7 8">Jena</strain>
    </source>
</reference>
<dbReference type="CDD" id="cd05236">
    <property type="entry name" value="FAR-N_SDR_e"/>
    <property type="match status" value="1"/>
</dbReference>
<dbReference type="GO" id="GO:0006631">
    <property type="term" value="P:fatty acid metabolic process"/>
    <property type="evidence" value="ECO:0007669"/>
    <property type="project" value="TreeGrafter"/>
</dbReference>
<evidence type="ECO:0000256" key="3">
    <source>
        <dbReference type="ARBA" id="ARBA00022679"/>
    </source>
</evidence>
<dbReference type="GO" id="GO:0019432">
    <property type="term" value="P:triglyceride biosynthetic process"/>
    <property type="evidence" value="ECO:0007669"/>
    <property type="project" value="TreeGrafter"/>
</dbReference>
<dbReference type="GO" id="GO:0008654">
    <property type="term" value="P:phospholipid biosynthetic process"/>
    <property type="evidence" value="ECO:0007669"/>
    <property type="project" value="TreeGrafter"/>
</dbReference>
<keyword evidence="3" id="KW-0808">Transferase</keyword>
<dbReference type="InterPro" id="IPR002123">
    <property type="entry name" value="Plipid/glycerol_acylTrfase"/>
</dbReference>
<dbReference type="GO" id="GO:0006072">
    <property type="term" value="P:glycerol-3-phosphate metabolic process"/>
    <property type="evidence" value="ECO:0007669"/>
    <property type="project" value="TreeGrafter"/>
</dbReference>
<feature type="domain" description="Phospholipid/glycerol acyltransferase" evidence="6">
    <location>
        <begin position="606"/>
        <end position="734"/>
    </location>
</feature>
<dbReference type="InterPro" id="IPR013120">
    <property type="entry name" value="FAR_NAD-bd"/>
</dbReference>
<accession>A0A2P6NX00</accession>
<dbReference type="GO" id="GO:0031966">
    <property type="term" value="C:mitochondrial membrane"/>
    <property type="evidence" value="ECO:0007669"/>
    <property type="project" value="TreeGrafter"/>
</dbReference>
<name>A0A2P6NX00_9EUKA</name>
<dbReference type="EMBL" id="MDYQ01000010">
    <property type="protein sequence ID" value="PRP88456.1"/>
    <property type="molecule type" value="Genomic_DNA"/>
</dbReference>
<dbReference type="OrthoDB" id="429813at2759"/>
<dbReference type="CDD" id="cd09071">
    <property type="entry name" value="FAR_C"/>
    <property type="match status" value="1"/>
</dbReference>
<dbReference type="Proteomes" id="UP000241769">
    <property type="component" value="Unassembled WGS sequence"/>
</dbReference>
<evidence type="ECO:0000256" key="2">
    <source>
        <dbReference type="ARBA" id="ARBA00007937"/>
    </source>
</evidence>
<dbReference type="InterPro" id="IPR033640">
    <property type="entry name" value="FAR_C"/>
</dbReference>